<name>A0A7S1Z2I4_9STRA</name>
<dbReference type="EMBL" id="HBGN01014589">
    <property type="protein sequence ID" value="CAD9326778.1"/>
    <property type="molecule type" value="Transcribed_RNA"/>
</dbReference>
<protein>
    <submittedName>
        <fullName evidence="9">Uncharacterized protein</fullName>
    </submittedName>
</protein>
<evidence type="ECO:0000256" key="1">
    <source>
        <dbReference type="ARBA" id="ARBA00005855"/>
    </source>
</evidence>
<keyword evidence="8" id="KW-0812">Transmembrane</keyword>
<feature type="compositionally biased region" description="Acidic residues" evidence="7">
    <location>
        <begin position="743"/>
        <end position="758"/>
    </location>
</feature>
<feature type="region of interest" description="Disordered" evidence="7">
    <location>
        <begin position="1"/>
        <end position="32"/>
    </location>
</feature>
<organism evidence="9">
    <name type="scientific">Ditylum brightwellii</name>
    <dbReference type="NCBI Taxonomy" id="49249"/>
    <lineage>
        <taxon>Eukaryota</taxon>
        <taxon>Sar</taxon>
        <taxon>Stramenopiles</taxon>
        <taxon>Ochrophyta</taxon>
        <taxon>Bacillariophyta</taxon>
        <taxon>Mediophyceae</taxon>
        <taxon>Lithodesmiophycidae</taxon>
        <taxon>Lithodesmiales</taxon>
        <taxon>Lithodesmiaceae</taxon>
        <taxon>Ditylum</taxon>
    </lineage>
</organism>
<keyword evidence="6" id="KW-0520">NAD</keyword>
<dbReference type="InterPro" id="IPR052206">
    <property type="entry name" value="Retinol_saturase"/>
</dbReference>
<evidence type="ECO:0000313" key="9">
    <source>
        <dbReference type="EMBL" id="CAD9326778.1"/>
    </source>
</evidence>
<dbReference type="PANTHER" id="PTHR46091:SF3">
    <property type="entry name" value="AMINE OXIDASE DOMAIN-CONTAINING PROTEIN"/>
    <property type="match status" value="1"/>
</dbReference>
<keyword evidence="8" id="KW-0472">Membrane</keyword>
<dbReference type="AlphaFoldDB" id="A0A7S1Z2I4"/>
<keyword evidence="3" id="KW-0732">Signal</keyword>
<keyword evidence="4" id="KW-0274">FAD</keyword>
<feature type="region of interest" description="Disordered" evidence="7">
    <location>
        <begin position="983"/>
        <end position="1010"/>
    </location>
</feature>
<dbReference type="PANTHER" id="PTHR46091">
    <property type="entry name" value="BLR7054 PROTEIN"/>
    <property type="match status" value="1"/>
</dbReference>
<dbReference type="SUPFAM" id="SSF51905">
    <property type="entry name" value="FAD/NAD(P)-binding domain"/>
    <property type="match status" value="1"/>
</dbReference>
<accession>A0A7S1Z2I4</accession>
<proteinExistence type="inferred from homology"/>
<reference evidence="9" key="1">
    <citation type="submission" date="2021-01" db="EMBL/GenBank/DDBJ databases">
        <authorList>
            <person name="Corre E."/>
            <person name="Pelletier E."/>
            <person name="Niang G."/>
            <person name="Scheremetjew M."/>
            <person name="Finn R."/>
            <person name="Kale V."/>
            <person name="Holt S."/>
            <person name="Cochrane G."/>
            <person name="Meng A."/>
            <person name="Brown T."/>
            <person name="Cohen L."/>
        </authorList>
    </citation>
    <scope>NUCLEOTIDE SEQUENCE</scope>
    <source>
        <strain evidence="9">Pop2</strain>
    </source>
</reference>
<dbReference type="Pfam" id="PF13450">
    <property type="entry name" value="NAD_binding_8"/>
    <property type="match status" value="1"/>
</dbReference>
<evidence type="ECO:0000256" key="7">
    <source>
        <dbReference type="SAM" id="MobiDB-lite"/>
    </source>
</evidence>
<evidence type="ECO:0000256" key="8">
    <source>
        <dbReference type="SAM" id="Phobius"/>
    </source>
</evidence>
<evidence type="ECO:0000256" key="3">
    <source>
        <dbReference type="ARBA" id="ARBA00022729"/>
    </source>
</evidence>
<feature type="region of interest" description="Disordered" evidence="7">
    <location>
        <begin position="726"/>
        <end position="794"/>
    </location>
</feature>
<sequence>MRMGRPNKKRRSNSSKKKENPKPKRSSPNLVVGQVSSNIIASSISPRLSELALKGLETYAEDLVSYQDALSAAEKENGGDTEAEVNLDGDVVNETLSPPKKPSSNRLFTTQFSVDEFNTQVLSSTARHFSTTTNQWKVHANAAKFERLLDEKYGPFRPFITDHPEIETFIKNVQRRYAMGGFSPFRPSGDAPFSKSTSIILLFMMQRNGVRWDGLLLAAVFLLVGLQPWALVVLVAIGHEYLERRKKKSIGGMPKKIQTVDSYFDRDIVSGENAADEDDESEEAERERKFKFLSQKVGTNIKEKDLTEEEQKGLYDTLILGTGPSALYTASLLSRSGKKVLVVSENDDASGCHSITSKLGSGIDMTNIPFDVEGNNVSHVSRQQQLLAPALCTTTDVQGGIRFAKIGSPTDDYTHTILSIPGVGVDGANGSYSIPFLFRGGNGARAVADEAASRLGDGWPADDGTDGNSASASYLSACQAINTTAGKYYLTKILPESSKSFQGGSSYQEASIRYASSFLNKCLPLNAQVRSLVAGMGLYQEDLPPAKASMAVHVSNVNALISPEGMSYPVGGPRALCHALASVVEQNGGRVLTGARWKEFVFDDTKNKESGKKKKKKEEEEDGGPKPHCVGIQLDDGRSVTVSSKGGSVISMLGMINTFVHKLPDDIRSQHGVPRGLPALTERRPLLRFIIGLSGTKDELSLTGADWYRVPNATVARDEIDPVTGQIKLGEIGYPSDNSVSTGEEEENDEDKPSDDIDAINSTADPDGGRGKRKKTGTSEQKPRRTKFQTGQSWIKVSFPSAKDPSWEDRHGKISTCVVTIEADDDFVRLFETKPKIYSMIKSGSGEAKRLMERVMKDLLENFPQLEGKIMVAEVVGPTGGTLSHNPERFAARGVRADTPYPGLYIGGSDLTVGESFSGSIVGGWLAANAVMGYGNIDHLYLGKNVTSDLQQFLEEPFLSKERNGVVVEDLAVPLKESIVPVAESPAEDAKEDEKIKKEDETVAEKSKEQ</sequence>
<evidence type="ECO:0000256" key="2">
    <source>
        <dbReference type="ARBA" id="ARBA00022630"/>
    </source>
</evidence>
<gene>
    <name evidence="9" type="ORF">DBRI1063_LOCUS9324</name>
</gene>
<comment type="similarity">
    <text evidence="1">Belongs to the carotenoid/retinoid oxidoreductase family. CrtISO subfamily.</text>
</comment>
<keyword evidence="8" id="KW-1133">Transmembrane helix</keyword>
<evidence type="ECO:0000256" key="6">
    <source>
        <dbReference type="ARBA" id="ARBA00023027"/>
    </source>
</evidence>
<keyword evidence="2" id="KW-0285">Flavoprotein</keyword>
<evidence type="ECO:0000256" key="5">
    <source>
        <dbReference type="ARBA" id="ARBA00022857"/>
    </source>
</evidence>
<evidence type="ECO:0000256" key="4">
    <source>
        <dbReference type="ARBA" id="ARBA00022827"/>
    </source>
</evidence>
<feature type="region of interest" description="Disordered" evidence="7">
    <location>
        <begin position="606"/>
        <end position="629"/>
    </location>
</feature>
<feature type="compositionally biased region" description="Basic residues" evidence="7">
    <location>
        <begin position="1"/>
        <end position="15"/>
    </location>
</feature>
<feature type="transmembrane region" description="Helical" evidence="8">
    <location>
        <begin position="214"/>
        <end position="237"/>
    </location>
</feature>
<dbReference type="InterPro" id="IPR036188">
    <property type="entry name" value="FAD/NAD-bd_sf"/>
</dbReference>
<keyword evidence="5" id="KW-0521">NADP</keyword>
<feature type="compositionally biased region" description="Basic and acidic residues" evidence="7">
    <location>
        <begin position="988"/>
        <end position="1010"/>
    </location>
</feature>